<accession>A0A1M4T509</accession>
<keyword evidence="2" id="KW-1185">Reference proteome</keyword>
<proteinExistence type="predicted"/>
<dbReference type="STRING" id="1155689.SAMN05444278_101494"/>
<dbReference type="Gene3D" id="3.10.450.360">
    <property type="match status" value="1"/>
</dbReference>
<sequence>MKFYIFSLIALIGTQLVAQTKVEAEKRIDHSEVPELAFDWLNDAYEGKKRIKWYEQQSRNKRVYEAKFKWEGKRQSIEFDTIGNIINIEIQLKFRNIPEKAKNTINTYFSENYENYKIKKVQIQYLGKPDDLEDLIDEDEWENITTNYEIEFLGQSETQNDLFEALFSYTGQLLELRVIELPSSDILKY</sequence>
<dbReference type="AlphaFoldDB" id="A0A1M4T509"/>
<gene>
    <name evidence="1" type="ORF">SAMN05444278_101494</name>
</gene>
<dbReference type="RefSeq" id="WP_073191537.1">
    <property type="nucleotide sequence ID" value="NZ_FQTW01000001.1"/>
</dbReference>
<reference evidence="1 2" key="1">
    <citation type="submission" date="2016-11" db="EMBL/GenBank/DDBJ databases">
        <authorList>
            <person name="Jaros S."/>
            <person name="Januszkiewicz K."/>
            <person name="Wedrychowicz H."/>
        </authorList>
    </citation>
    <scope>NUCLEOTIDE SEQUENCE [LARGE SCALE GENOMIC DNA]</scope>
    <source>
        <strain evidence="1 2">DSM 25661</strain>
    </source>
</reference>
<dbReference type="EMBL" id="FQTW01000001">
    <property type="protein sequence ID" value="SHE39494.1"/>
    <property type="molecule type" value="Genomic_DNA"/>
</dbReference>
<evidence type="ECO:0000313" key="1">
    <source>
        <dbReference type="EMBL" id="SHE39494.1"/>
    </source>
</evidence>
<protein>
    <submittedName>
        <fullName evidence="1">Uncharacterized protein</fullName>
    </submittedName>
</protein>
<dbReference type="Proteomes" id="UP000184462">
    <property type="component" value="Unassembled WGS sequence"/>
</dbReference>
<dbReference type="SUPFAM" id="SSF160574">
    <property type="entry name" value="BT0923-like"/>
    <property type="match status" value="1"/>
</dbReference>
<name>A0A1M4T509_9FLAO</name>
<dbReference type="OrthoDB" id="943438at2"/>
<evidence type="ECO:0000313" key="2">
    <source>
        <dbReference type="Proteomes" id="UP000184462"/>
    </source>
</evidence>
<organism evidence="1 2">
    <name type="scientific">Psychroflexus salarius</name>
    <dbReference type="NCBI Taxonomy" id="1155689"/>
    <lineage>
        <taxon>Bacteria</taxon>
        <taxon>Pseudomonadati</taxon>
        <taxon>Bacteroidota</taxon>
        <taxon>Flavobacteriia</taxon>
        <taxon>Flavobacteriales</taxon>
        <taxon>Flavobacteriaceae</taxon>
        <taxon>Psychroflexus</taxon>
    </lineage>
</organism>